<dbReference type="PATRIC" id="fig|504832.7.peg.1909"/>
<dbReference type="RefSeq" id="WP_012563386.1">
    <property type="nucleotide sequence ID" value="NC_011386.1"/>
</dbReference>
<keyword evidence="1" id="KW-0472">Membrane</keyword>
<feature type="transmembrane region" description="Helical" evidence="1">
    <location>
        <begin position="228"/>
        <end position="257"/>
    </location>
</feature>
<dbReference type="KEGG" id="ocg:OCA5_c17840"/>
<sequence>MSSSYPHSGNTLPIVVRSAHDGMPTVRRIQMSDLTASLRAGWEDFMALPSHAIILALIYPVIGLIVARLVHGYDILPLLFPLAAGFALLGPFAAVGLYELSRRREAGESPSASDALGVLSSPSLGAMLAIGVLLMILFAVWIATAQAIYVATFGYIPAARIPDFLGVVLTTSQGWTLILVGCGVGLLFAIVALCISVVAFPLILDRHASATQAMTVSMKAVAQNPVPMAAWGLIVAALLVLGSLPLFLGLAVVVPVLGHATWHLYRAVVEPATETYHQPVQPPKPKRYAADFPVNLMPWIK</sequence>
<evidence type="ECO:0000313" key="3">
    <source>
        <dbReference type="Proteomes" id="UP000007730"/>
    </source>
</evidence>
<gene>
    <name evidence="2" type="ordered locus">OCA5_c17840</name>
</gene>
<dbReference type="Proteomes" id="UP000007730">
    <property type="component" value="Chromosome"/>
</dbReference>
<dbReference type="Pfam" id="PF09955">
    <property type="entry name" value="DUF2189"/>
    <property type="match status" value="1"/>
</dbReference>
<keyword evidence="3" id="KW-1185">Reference proteome</keyword>
<evidence type="ECO:0008006" key="4">
    <source>
        <dbReference type="Google" id="ProtNLM"/>
    </source>
</evidence>
<feature type="transmembrane region" description="Helical" evidence="1">
    <location>
        <begin position="126"/>
        <end position="156"/>
    </location>
</feature>
<keyword evidence="1" id="KW-0812">Transmembrane</keyword>
<reference evidence="2 3" key="1">
    <citation type="journal article" date="2011" name="J. Bacteriol.">
        <title>Complete genome sequences of the chemolithoautotrophic Oligotropha carboxidovorans strains OM4 and OM5.</title>
        <authorList>
            <person name="Volland S."/>
            <person name="Rachinger M."/>
            <person name="Strittmatter A."/>
            <person name="Daniel R."/>
            <person name="Gottschalk G."/>
            <person name="Meyer O."/>
        </authorList>
    </citation>
    <scope>NUCLEOTIDE SEQUENCE [LARGE SCALE GENOMIC DNA]</scope>
    <source>
        <strain evidence="3">ATCC 49405 / DSM 1227 / KCTC 32145 / OM5</strain>
    </source>
</reference>
<dbReference type="KEGG" id="oca:OCAR_6247"/>
<dbReference type="eggNOG" id="COG5473">
    <property type="taxonomic scope" value="Bacteria"/>
</dbReference>
<feature type="transmembrane region" description="Helical" evidence="1">
    <location>
        <begin position="177"/>
        <end position="204"/>
    </location>
</feature>
<evidence type="ECO:0000313" key="2">
    <source>
        <dbReference type="EMBL" id="AEI06498.1"/>
    </source>
</evidence>
<dbReference type="EMBL" id="CP002826">
    <property type="protein sequence ID" value="AEI06498.1"/>
    <property type="molecule type" value="Genomic_DNA"/>
</dbReference>
<feature type="transmembrane region" description="Helical" evidence="1">
    <location>
        <begin position="45"/>
        <end position="66"/>
    </location>
</feature>
<organism evidence="2 3">
    <name type="scientific">Afipia carboxidovorans (strain ATCC 49405 / DSM 1227 / KCTC 32145 / OM5)</name>
    <name type="common">Oligotropha carboxidovorans</name>
    <dbReference type="NCBI Taxonomy" id="504832"/>
    <lineage>
        <taxon>Bacteria</taxon>
        <taxon>Pseudomonadati</taxon>
        <taxon>Pseudomonadota</taxon>
        <taxon>Alphaproteobacteria</taxon>
        <taxon>Hyphomicrobiales</taxon>
        <taxon>Nitrobacteraceae</taxon>
        <taxon>Afipia</taxon>
    </lineage>
</organism>
<keyword evidence="1" id="KW-1133">Transmembrane helix</keyword>
<dbReference type="HOGENOM" id="CLU_067791_0_0_5"/>
<dbReference type="InterPro" id="IPR018692">
    <property type="entry name" value="DUF2189"/>
</dbReference>
<dbReference type="STRING" id="504832.OCA5_c17840"/>
<dbReference type="AlphaFoldDB" id="B6JFM6"/>
<dbReference type="OrthoDB" id="9809543at2"/>
<feature type="transmembrane region" description="Helical" evidence="1">
    <location>
        <begin position="78"/>
        <end position="98"/>
    </location>
</feature>
<accession>B6JFM6</accession>
<protein>
    <recommendedName>
        <fullName evidence="4">Transmembrane protein</fullName>
    </recommendedName>
</protein>
<evidence type="ECO:0000256" key="1">
    <source>
        <dbReference type="SAM" id="Phobius"/>
    </source>
</evidence>
<proteinExistence type="predicted"/>
<name>B6JFM6_AFIC5</name>